<dbReference type="InterPro" id="IPR029031">
    <property type="entry name" value="Gingipain_N_sf"/>
</dbReference>
<evidence type="ECO:0000256" key="1">
    <source>
        <dbReference type="ARBA" id="ARBA00022729"/>
    </source>
</evidence>
<dbReference type="Pfam" id="PF13860">
    <property type="entry name" value="FlgD_ig"/>
    <property type="match status" value="1"/>
</dbReference>
<dbReference type="InterPro" id="IPR029030">
    <property type="entry name" value="Caspase-like_dom_sf"/>
</dbReference>
<gene>
    <name evidence="4" type="ORF">METZ01_LOCUS16398</name>
</gene>
<dbReference type="Gene3D" id="3.40.50.10390">
    <property type="entry name" value="Gingipain r, domain 1"/>
    <property type="match status" value="1"/>
</dbReference>
<proteinExistence type="predicted"/>
<sequence>MSTFYQENDLINPFAGGLSWAGAAIPNGSSNTIVTSMNSPNSSIDVTTSVGFLGNSSSIETQGSPNHLIDIYHQSMNELQASKSWIGLVKTSITFSFSGNRLNNGANLFILKNSSSNNYSQPHFDYVFGQYGRNLDDINIPYEFFSPIHSNSIRFQFNTQSEIIVWEITDISTPKLVIQNIDNSSMYFNTILPEDTLSRYSVFSLSTLNIINELDLVENISFNSYRTNRPGINHLIIGPTEFADASASLVSHRVSSEYINLEQIYNEFSGGNEDPVAIRDFIQWTQEYWQEPRPYTVLLMGDADYDYRNITQQSNIKVPTIEIGYSNNHRATDDRLAAYNGLIPDIAIGRYPAKSSEDVSAFVEKIIQYETNPMYGMWRQRVTLVADDAARPELTAGEVATGKSHTQNSETIANLISPGIEIRKLYMMEYPEVSNSSLYGVIKPDATEELLNILSEGTSIINYIGHGSAHQWAQERLLYQDDDLNNINTNGMLPVWIAGTCSWGHFDEIDTEAFSEEIIRMQNNGASAIISTTRLISVTSNAYFTREIFKSIFQDGAITNDPIGIIMQSVKDGSSSGELFQLFGDPAMKLALPQHSLNIVNISPDTLRTLDTARINGIQEININGSGFGFLSLNDADRTVTREYSINSTLQELSYTLPGKTLFKGQFSFNGRDFSAMMRVPKDISYSDETGEINIYIILEDNPSLEAIGSAQNIIFKGGNSVQDISGPIISFEKESGFQLRNGDHLENEEQLYLRLSDPIGINLTGEIGHEILVTDITNENETDITHLFIYDKNSITTGKILINDLSNDNLHFQVKAWDNANNPSQKDIKLFVSNNKGLTLFNVFNFPNPFKKNTQFSFEINESAEIEINIYTLGGRKVRNIDRKFYEAGYNFINWDGKDKYGDNIANGVYLYSLKAIKDGIKVSRIGKIAKYQ</sequence>
<evidence type="ECO:0000313" key="4">
    <source>
        <dbReference type="EMBL" id="SUZ63544.1"/>
    </source>
</evidence>
<evidence type="ECO:0000259" key="2">
    <source>
        <dbReference type="Pfam" id="PF01364"/>
    </source>
</evidence>
<dbReference type="GO" id="GO:0008234">
    <property type="term" value="F:cysteine-type peptidase activity"/>
    <property type="evidence" value="ECO:0007669"/>
    <property type="project" value="InterPro"/>
</dbReference>
<dbReference type="CDD" id="cd02258">
    <property type="entry name" value="Peptidase_C25_N"/>
    <property type="match status" value="1"/>
</dbReference>
<accession>A0A381PAA1</accession>
<keyword evidence="1" id="KW-0732">Signal</keyword>
<protein>
    <recommendedName>
        <fullName evidence="5">Gingipain domain-containing protein</fullName>
    </recommendedName>
</protein>
<dbReference type="GO" id="GO:0006508">
    <property type="term" value="P:proteolysis"/>
    <property type="evidence" value="ECO:0007669"/>
    <property type="project" value="InterPro"/>
</dbReference>
<dbReference type="EMBL" id="UINC01000918">
    <property type="protein sequence ID" value="SUZ63544.1"/>
    <property type="molecule type" value="Genomic_DNA"/>
</dbReference>
<name>A0A381PAA1_9ZZZZ</name>
<reference evidence="4" key="1">
    <citation type="submission" date="2018-05" db="EMBL/GenBank/DDBJ databases">
        <authorList>
            <person name="Lanie J.A."/>
            <person name="Ng W.-L."/>
            <person name="Kazmierczak K.M."/>
            <person name="Andrzejewski T.M."/>
            <person name="Davidsen T.M."/>
            <person name="Wayne K.J."/>
            <person name="Tettelin H."/>
            <person name="Glass J.I."/>
            <person name="Rusch D."/>
            <person name="Podicherti R."/>
            <person name="Tsui H.-C.T."/>
            <person name="Winkler M.E."/>
        </authorList>
    </citation>
    <scope>NUCLEOTIDE SEQUENCE</scope>
</reference>
<evidence type="ECO:0000259" key="3">
    <source>
        <dbReference type="Pfam" id="PF13860"/>
    </source>
</evidence>
<evidence type="ECO:0008006" key="5">
    <source>
        <dbReference type="Google" id="ProtNLM"/>
    </source>
</evidence>
<dbReference type="Gene3D" id="3.40.50.1460">
    <property type="match status" value="1"/>
</dbReference>
<dbReference type="AlphaFoldDB" id="A0A381PAA1"/>
<dbReference type="Gene3D" id="2.60.40.4070">
    <property type="match status" value="1"/>
</dbReference>
<feature type="domain" description="FlgD/Vpr Ig-like" evidence="3">
    <location>
        <begin position="853"/>
        <end position="919"/>
    </location>
</feature>
<dbReference type="InterPro" id="IPR025965">
    <property type="entry name" value="FlgD/Vpr_Ig-like"/>
</dbReference>
<dbReference type="Pfam" id="PF01364">
    <property type="entry name" value="Peptidase_C25"/>
    <property type="match status" value="1"/>
</dbReference>
<dbReference type="SUPFAM" id="SSF52129">
    <property type="entry name" value="Caspase-like"/>
    <property type="match status" value="1"/>
</dbReference>
<feature type="domain" description="Gingipain" evidence="2">
    <location>
        <begin position="235"/>
        <end position="590"/>
    </location>
</feature>
<dbReference type="InterPro" id="IPR001769">
    <property type="entry name" value="Gingipain"/>
</dbReference>
<organism evidence="4">
    <name type="scientific">marine metagenome</name>
    <dbReference type="NCBI Taxonomy" id="408172"/>
    <lineage>
        <taxon>unclassified sequences</taxon>
        <taxon>metagenomes</taxon>
        <taxon>ecological metagenomes</taxon>
    </lineage>
</organism>